<dbReference type="EC" id="4.2.1.96" evidence="3"/>
<dbReference type="PANTHER" id="PTHR12599">
    <property type="entry name" value="PTERIN-4-ALPHA-CARBINOLAMINE DEHYDRATASE"/>
    <property type="match status" value="1"/>
</dbReference>
<evidence type="ECO:0000313" key="6">
    <source>
        <dbReference type="Proteomes" id="UP000077202"/>
    </source>
</evidence>
<comment type="caution">
    <text evidence="5">The sequence shown here is derived from an EMBL/GenBank/DDBJ whole genome shotgun (WGS) entry which is preliminary data.</text>
</comment>
<comment type="catalytic activity">
    <reaction evidence="1">
        <text>(4aS,6R)-4a-hydroxy-L-erythro-5,6,7,8-tetrahydrobiopterin = (6R)-L-erythro-6,7-dihydrobiopterin + H2O</text>
        <dbReference type="Rhea" id="RHEA:11920"/>
        <dbReference type="ChEBI" id="CHEBI:15377"/>
        <dbReference type="ChEBI" id="CHEBI:15642"/>
        <dbReference type="ChEBI" id="CHEBI:43120"/>
        <dbReference type="EC" id="4.2.1.96"/>
    </reaction>
</comment>
<keyword evidence="4" id="KW-0456">Lyase</keyword>
<reference evidence="5" key="1">
    <citation type="submission" date="2016-03" db="EMBL/GenBank/DDBJ databases">
        <title>Mechanisms controlling the formation of the plant cell surface in tip-growing cells are functionally conserved among land plants.</title>
        <authorList>
            <person name="Honkanen S."/>
            <person name="Jones V.A."/>
            <person name="Morieri G."/>
            <person name="Champion C."/>
            <person name="Hetherington A.J."/>
            <person name="Kelly S."/>
            <person name="Saint-Marcoux D."/>
            <person name="Proust H."/>
            <person name="Prescott H."/>
            <person name="Dolan L."/>
        </authorList>
    </citation>
    <scope>NUCLEOTIDE SEQUENCE [LARGE SCALE GENOMIC DNA]</scope>
    <source>
        <tissue evidence="5">Whole gametophyte</tissue>
    </source>
</reference>
<evidence type="ECO:0000256" key="4">
    <source>
        <dbReference type="ARBA" id="ARBA00023239"/>
    </source>
</evidence>
<proteinExistence type="inferred from homology"/>
<sequence length="235" mass="25582">MAASACVCRLAPAPAAFVSSALDSSSLSTHRASFSRCKIALRNGSSFTQIGEPQRGNFVFRIDENVLPCRNAGEIGDFGARDPFPQEIESNFGDKVLGHAGTEHIILIPSSLLGLSEKSCQPLEPGTQPLSEVEAKALLRKVIGWRLISNEKGLKIFCEWNVKDFGSGVTLIDRIAVVASSEEHYPELHLERGNKVRAEISTQSIGGLSENDFILAAKIDKIQTSDLVKKTRFWA</sequence>
<dbReference type="InterPro" id="IPR036428">
    <property type="entry name" value="PCD_sf"/>
</dbReference>
<dbReference type="GO" id="GO:0009536">
    <property type="term" value="C:plastid"/>
    <property type="evidence" value="ECO:0007669"/>
    <property type="project" value="TreeGrafter"/>
</dbReference>
<dbReference type="EMBL" id="LVLJ01002571">
    <property type="protein sequence ID" value="OAE24575.1"/>
    <property type="molecule type" value="Genomic_DNA"/>
</dbReference>
<dbReference type="GO" id="GO:0006729">
    <property type="term" value="P:tetrahydrobiopterin biosynthetic process"/>
    <property type="evidence" value="ECO:0007669"/>
    <property type="project" value="InterPro"/>
</dbReference>
<evidence type="ECO:0000313" key="5">
    <source>
        <dbReference type="EMBL" id="OAE24575.1"/>
    </source>
</evidence>
<dbReference type="GO" id="GO:0008124">
    <property type="term" value="F:4-alpha-hydroxytetrahydrobiopterin dehydratase activity"/>
    <property type="evidence" value="ECO:0007669"/>
    <property type="project" value="UniProtKB-EC"/>
</dbReference>
<comment type="similarity">
    <text evidence="2">Belongs to the pterin-4-alpha-carbinolamine dehydratase family.</text>
</comment>
<organism evidence="5 6">
    <name type="scientific">Marchantia polymorpha subsp. ruderalis</name>
    <dbReference type="NCBI Taxonomy" id="1480154"/>
    <lineage>
        <taxon>Eukaryota</taxon>
        <taxon>Viridiplantae</taxon>
        <taxon>Streptophyta</taxon>
        <taxon>Embryophyta</taxon>
        <taxon>Marchantiophyta</taxon>
        <taxon>Marchantiopsida</taxon>
        <taxon>Marchantiidae</taxon>
        <taxon>Marchantiales</taxon>
        <taxon>Marchantiaceae</taxon>
        <taxon>Marchantia</taxon>
    </lineage>
</organism>
<keyword evidence="6" id="KW-1185">Reference proteome</keyword>
<gene>
    <name evidence="5" type="ORF">AXG93_2415s1570</name>
</gene>
<evidence type="ECO:0000256" key="3">
    <source>
        <dbReference type="ARBA" id="ARBA00013252"/>
    </source>
</evidence>
<dbReference type="Proteomes" id="UP000077202">
    <property type="component" value="Unassembled WGS sequence"/>
</dbReference>
<dbReference type="AlphaFoldDB" id="A0A176VWP9"/>
<dbReference type="PANTHER" id="PTHR12599:SF8">
    <property type="entry name" value="PTERIN-4-ALPHA-CARBINOLAMINE DEHYDRATASE, CHLOROPLASTIC-RELATED"/>
    <property type="match status" value="1"/>
</dbReference>
<dbReference type="InterPro" id="IPR001533">
    <property type="entry name" value="Pterin_deHydtase"/>
</dbReference>
<protein>
    <recommendedName>
        <fullName evidence="3">4a-hydroxytetrahydrobiopterin dehydratase</fullName>
        <ecNumber evidence="3">4.2.1.96</ecNumber>
    </recommendedName>
</protein>
<name>A0A176VWP9_MARPO</name>
<accession>A0A176VWP9</accession>
<dbReference type="Pfam" id="PF01329">
    <property type="entry name" value="Pterin_4a"/>
    <property type="match status" value="1"/>
</dbReference>
<evidence type="ECO:0000256" key="1">
    <source>
        <dbReference type="ARBA" id="ARBA00001554"/>
    </source>
</evidence>
<dbReference type="SUPFAM" id="SSF55248">
    <property type="entry name" value="PCD-like"/>
    <property type="match status" value="1"/>
</dbReference>
<evidence type="ECO:0000256" key="2">
    <source>
        <dbReference type="ARBA" id="ARBA00006472"/>
    </source>
</evidence>
<dbReference type="Gene3D" id="3.30.1360.20">
    <property type="entry name" value="Transcriptional coactivator/pterin dehydratase"/>
    <property type="match status" value="1"/>
</dbReference>